<feature type="transmembrane region" description="Helical" evidence="1">
    <location>
        <begin position="21"/>
        <end position="40"/>
    </location>
</feature>
<dbReference type="RefSeq" id="WP_141195794.1">
    <property type="nucleotide sequence ID" value="NZ_CP041186.1"/>
</dbReference>
<gene>
    <name evidence="2" type="ORF">FIV42_00660</name>
</gene>
<sequence length="297" mass="33138">MIKRDLWLYPIEFAENVSFRFIESGAVYLFVIPAGIYYAYRNEFSAEYPSLFDVIEGNLNGGVLTGNYEFQVATPTLSSDFSDGGIKLVKTSGSVSNFGWAFSYGTFDDTLKDVLGFAGADSNRFTSGTELVGDLARSGCWLEPEISFRKKRGNAKKIQFRNPGHTSRTIQNTRWGSLRVRRVRYGWIPAAHVHEGKVSEPGYAEVARLAQGDEGNLWFDVWEHGLSTYRHSILIHDEGADDLEVASHPFEIVYAGAESAFASDFGETLQERGELADFWTIDLVVERHPTIGNYGVG</sequence>
<protein>
    <submittedName>
        <fullName evidence="2">Uncharacterized protein</fullName>
    </submittedName>
</protein>
<keyword evidence="1" id="KW-0812">Transmembrane</keyword>
<evidence type="ECO:0000256" key="1">
    <source>
        <dbReference type="SAM" id="Phobius"/>
    </source>
</evidence>
<reference evidence="2 3" key="1">
    <citation type="submission" date="2019-06" db="EMBL/GenBank/DDBJ databases">
        <title>Persicimonas caeni gen. nov., sp. nov., a predatory bacterium isolated from solar saltern.</title>
        <authorList>
            <person name="Wang S."/>
        </authorList>
    </citation>
    <scope>NUCLEOTIDE SEQUENCE [LARGE SCALE GENOMIC DNA]</scope>
    <source>
        <strain evidence="2 3">YN101</strain>
    </source>
</reference>
<accession>A0A4Y6PNB6</accession>
<keyword evidence="1" id="KW-0472">Membrane</keyword>
<keyword evidence="3" id="KW-1185">Reference proteome</keyword>
<evidence type="ECO:0000313" key="2">
    <source>
        <dbReference type="EMBL" id="QDG49295.1"/>
    </source>
</evidence>
<dbReference type="Proteomes" id="UP000315995">
    <property type="component" value="Chromosome"/>
</dbReference>
<name>A0A4Y6PNB6_PERCE</name>
<accession>A0A5B8Y3B3</accession>
<proteinExistence type="predicted"/>
<dbReference type="EMBL" id="CP041186">
    <property type="protein sequence ID" value="QDG49295.1"/>
    <property type="molecule type" value="Genomic_DNA"/>
</dbReference>
<keyword evidence="1" id="KW-1133">Transmembrane helix</keyword>
<organism evidence="2 3">
    <name type="scientific">Persicimonas caeni</name>
    <dbReference type="NCBI Taxonomy" id="2292766"/>
    <lineage>
        <taxon>Bacteria</taxon>
        <taxon>Deltaproteobacteria</taxon>
        <taxon>Bradymonadales</taxon>
        <taxon>Bradymonadaceae</taxon>
        <taxon>Persicimonas</taxon>
    </lineage>
</organism>
<evidence type="ECO:0000313" key="3">
    <source>
        <dbReference type="Proteomes" id="UP000315995"/>
    </source>
</evidence>
<dbReference type="AlphaFoldDB" id="A0A4Y6PNB6"/>